<accession>A0A979FPU6</accession>
<feature type="domain" description="TAFII55 protein conserved region" evidence="7">
    <location>
        <begin position="20"/>
        <end position="139"/>
    </location>
</feature>
<evidence type="ECO:0000256" key="3">
    <source>
        <dbReference type="ARBA" id="ARBA00023015"/>
    </source>
</evidence>
<evidence type="ECO:0000256" key="6">
    <source>
        <dbReference type="SAM" id="MobiDB-lite"/>
    </source>
</evidence>
<evidence type="ECO:0000259" key="7">
    <source>
        <dbReference type="SMART" id="SM01370"/>
    </source>
</evidence>
<dbReference type="CTD" id="6879"/>
<evidence type="ECO:0000256" key="2">
    <source>
        <dbReference type="ARBA" id="ARBA00009368"/>
    </source>
</evidence>
<sequence>MNRSLKRRVTRPARQQGPELENHFLLRLPQPQAETLRELLRSNQSSNIKDRLSIQLDYSADNNDMRNGIITVDTIMYKARLVDLPTIIESWKTIDNKNFYKTADICQVSVLKINILILELPEIEKEVKRLLRADEEALNVKWEVLREDEDKLPMGGGSGELMKEGTHKQAMQHDRRAGASSAAARGSQNIHANLDEQLFGEMLSSSEDEVGPTINIMDEDEDSRFSVEDSRLSEQFMEVTNSPMTSQMARAYAGDSSHPLPLASYPGHLPLPPSAVSMDQPYPTEFNPSMFSGETSTSSTFYQGADEPPCYQELSNAGTYGRSFDEPYDVPESGETAGAGAGDGAAAGDPTAAGDASMVSQGDDDGALVSTDSISRHSCQSADTHASISRHTRLRQQTHTPPSDTHASVSRHTRLHQQTHTPPSADTHASVRRIRASLGL</sequence>
<evidence type="ECO:0000256" key="4">
    <source>
        <dbReference type="ARBA" id="ARBA00023163"/>
    </source>
</evidence>
<name>A0A979FPU6_HYAAZ</name>
<evidence type="ECO:0000256" key="5">
    <source>
        <dbReference type="ARBA" id="ARBA00023242"/>
    </source>
</evidence>
<evidence type="ECO:0000256" key="1">
    <source>
        <dbReference type="ARBA" id="ARBA00004123"/>
    </source>
</evidence>
<keyword evidence="3" id="KW-0805">Transcription regulation</keyword>
<dbReference type="Proteomes" id="UP000694843">
    <property type="component" value="Unplaced"/>
</dbReference>
<dbReference type="OrthoDB" id="153872at2759"/>
<dbReference type="AlphaFoldDB" id="A0A979FPU6"/>
<dbReference type="Pfam" id="PF04658">
    <property type="entry name" value="TAFII55_N"/>
    <property type="match status" value="1"/>
</dbReference>
<dbReference type="SMART" id="SM01370">
    <property type="entry name" value="TAFII55_N"/>
    <property type="match status" value="1"/>
</dbReference>
<keyword evidence="8" id="KW-1185">Reference proteome</keyword>
<keyword evidence="5" id="KW-0539">Nucleus</keyword>
<comment type="subcellular location">
    <subcellularLocation>
        <location evidence="1">Nucleus</location>
    </subcellularLocation>
</comment>
<evidence type="ECO:0000313" key="8">
    <source>
        <dbReference type="Proteomes" id="UP000694843"/>
    </source>
</evidence>
<comment type="similarity">
    <text evidence="2">Belongs to the TAF7 family.</text>
</comment>
<gene>
    <name evidence="9" type="primary">LOC108672661</name>
</gene>
<keyword evidence="4" id="KW-0804">Transcription</keyword>
<feature type="region of interest" description="Disordered" evidence="6">
    <location>
        <begin position="314"/>
        <end position="431"/>
    </location>
</feature>
<proteinExistence type="inferred from homology"/>
<organism evidence="8 9">
    <name type="scientific">Hyalella azteca</name>
    <name type="common">Amphipod</name>
    <dbReference type="NCBI Taxonomy" id="294128"/>
    <lineage>
        <taxon>Eukaryota</taxon>
        <taxon>Metazoa</taxon>
        <taxon>Ecdysozoa</taxon>
        <taxon>Arthropoda</taxon>
        <taxon>Crustacea</taxon>
        <taxon>Multicrustacea</taxon>
        <taxon>Malacostraca</taxon>
        <taxon>Eumalacostraca</taxon>
        <taxon>Peracarida</taxon>
        <taxon>Amphipoda</taxon>
        <taxon>Senticaudata</taxon>
        <taxon>Talitrida</taxon>
        <taxon>Talitroidea</taxon>
        <taxon>Hyalellidae</taxon>
        <taxon>Hyalella</taxon>
    </lineage>
</organism>
<dbReference type="GeneID" id="108672661"/>
<feature type="compositionally biased region" description="Polar residues" evidence="6">
    <location>
        <begin position="397"/>
        <end position="408"/>
    </location>
</feature>
<reference evidence="9" key="1">
    <citation type="submission" date="2025-08" db="UniProtKB">
        <authorList>
            <consortium name="RefSeq"/>
        </authorList>
    </citation>
    <scope>IDENTIFICATION</scope>
    <source>
        <tissue evidence="9">Whole organism</tissue>
    </source>
</reference>
<protein>
    <submittedName>
        <fullName evidence="9">Uncharacterized protein LOC108672661</fullName>
    </submittedName>
</protein>
<dbReference type="RefSeq" id="XP_047739113.1">
    <property type="nucleotide sequence ID" value="XM_047883157.1"/>
</dbReference>
<dbReference type="KEGG" id="hazt:108672661"/>
<feature type="compositionally biased region" description="Polar residues" evidence="6">
    <location>
        <begin position="370"/>
        <end position="387"/>
    </location>
</feature>
<dbReference type="PANTHER" id="PTHR12228">
    <property type="entry name" value="TRANSCRIPTION INITIATION FACTOR TFIID 55 KD SUBUNIT-RELATED"/>
    <property type="match status" value="1"/>
</dbReference>
<dbReference type="CDD" id="cd08047">
    <property type="entry name" value="TAF7"/>
    <property type="match status" value="1"/>
</dbReference>
<feature type="compositionally biased region" description="Low complexity" evidence="6">
    <location>
        <begin position="346"/>
        <end position="357"/>
    </location>
</feature>
<dbReference type="GO" id="GO:0005669">
    <property type="term" value="C:transcription factor TFIID complex"/>
    <property type="evidence" value="ECO:0007669"/>
    <property type="project" value="InterPro"/>
</dbReference>
<dbReference type="InterPro" id="IPR037817">
    <property type="entry name" value="TAF7"/>
</dbReference>
<dbReference type="GO" id="GO:0051123">
    <property type="term" value="P:RNA polymerase II preinitiation complex assembly"/>
    <property type="evidence" value="ECO:0007669"/>
    <property type="project" value="TreeGrafter"/>
</dbReference>
<dbReference type="InterPro" id="IPR006751">
    <property type="entry name" value="TAFII55_prot_cons_reg"/>
</dbReference>
<evidence type="ECO:0000313" key="9">
    <source>
        <dbReference type="RefSeq" id="XP_047739113.1"/>
    </source>
</evidence>
<dbReference type="GO" id="GO:0016251">
    <property type="term" value="F:RNA polymerase II general transcription initiation factor activity"/>
    <property type="evidence" value="ECO:0007669"/>
    <property type="project" value="TreeGrafter"/>
</dbReference>
<dbReference type="PANTHER" id="PTHR12228:SF0">
    <property type="entry name" value="TATA-BOX BINDING PROTEIN ASSOCIATED FACTOR 7"/>
    <property type="match status" value="1"/>
</dbReference>